<name>A0A0N8KEM6_9HYPH</name>
<dbReference type="OrthoDB" id="9814815at2"/>
<dbReference type="PRINTS" id="PR00037">
    <property type="entry name" value="HTHLACR"/>
</dbReference>
<dbReference type="SUPFAM" id="SSF46785">
    <property type="entry name" value="Winged helix' DNA-binding domain"/>
    <property type="match status" value="1"/>
</dbReference>
<keyword evidence="1" id="KW-0678">Repressor</keyword>
<evidence type="ECO:0000259" key="4">
    <source>
        <dbReference type="PROSITE" id="PS51000"/>
    </source>
</evidence>
<proteinExistence type="predicted"/>
<dbReference type="Pfam" id="PF00455">
    <property type="entry name" value="DeoRC"/>
    <property type="match status" value="1"/>
</dbReference>
<reference evidence="6 8" key="2">
    <citation type="submission" date="2016-08" db="EMBL/GenBank/DDBJ databases">
        <authorList>
            <person name="Varghese N."/>
            <person name="Submissions Spin"/>
        </authorList>
    </citation>
    <scope>NUCLEOTIDE SEQUENCE [LARGE SCALE GENOMIC DNA]</scope>
    <source>
        <strain evidence="6 8">HL-109</strain>
    </source>
</reference>
<reference evidence="5 7" key="1">
    <citation type="submission" date="2015-09" db="EMBL/GenBank/DDBJ databases">
        <title>Identification and resolution of microdiversity through metagenomic sequencing of parallel consortia.</title>
        <authorList>
            <person name="Nelson W.C."/>
            <person name="Romine M.F."/>
            <person name="Lindemann S.R."/>
        </authorList>
    </citation>
    <scope>NUCLEOTIDE SEQUENCE [LARGE SCALE GENOMIC DNA]</scope>
    <source>
        <strain evidence="5">HL-109</strain>
    </source>
</reference>
<evidence type="ECO:0000313" key="6">
    <source>
        <dbReference type="EMBL" id="SCC82312.1"/>
    </source>
</evidence>
<gene>
    <name evidence="5" type="primary">glpR</name>
    <name evidence="6" type="ORF">GA0071312_3293</name>
    <name evidence="5" type="ORF">HLUCCO17_04615</name>
</gene>
<dbReference type="SMART" id="SM00420">
    <property type="entry name" value="HTH_DEOR"/>
    <property type="match status" value="1"/>
</dbReference>
<dbReference type="PANTHER" id="PTHR30363:SF4">
    <property type="entry name" value="GLYCEROL-3-PHOSPHATE REGULON REPRESSOR"/>
    <property type="match status" value="1"/>
</dbReference>
<dbReference type="Proteomes" id="UP000182800">
    <property type="component" value="Unassembled WGS sequence"/>
</dbReference>
<evidence type="ECO:0000313" key="7">
    <source>
        <dbReference type="Proteomes" id="UP000050497"/>
    </source>
</evidence>
<dbReference type="SMART" id="SM01134">
    <property type="entry name" value="DeoRC"/>
    <property type="match status" value="1"/>
</dbReference>
<dbReference type="SUPFAM" id="SSF100950">
    <property type="entry name" value="NagB/RpiA/CoA transferase-like"/>
    <property type="match status" value="1"/>
</dbReference>
<keyword evidence="8" id="KW-1185">Reference proteome</keyword>
<protein>
    <submittedName>
        <fullName evidence="6">Transcriptional regulator, DeoR family</fullName>
    </submittedName>
    <submittedName>
        <fullName evidence="5">Transcriptional repressor of glycerol-3-phosphate regulon GlpR</fullName>
    </submittedName>
</protein>
<dbReference type="PANTHER" id="PTHR30363">
    <property type="entry name" value="HTH-TYPE TRANSCRIPTIONAL REGULATOR SRLR-RELATED"/>
    <property type="match status" value="1"/>
</dbReference>
<comment type="caution">
    <text evidence="5">The sequence shown here is derived from an EMBL/GenBank/DDBJ whole genome shotgun (WGS) entry which is preliminary data.</text>
</comment>
<evidence type="ECO:0000313" key="5">
    <source>
        <dbReference type="EMBL" id="KPQ11762.1"/>
    </source>
</evidence>
<evidence type="ECO:0000313" key="8">
    <source>
        <dbReference type="Proteomes" id="UP000182800"/>
    </source>
</evidence>
<dbReference type="Proteomes" id="UP000050497">
    <property type="component" value="Unassembled WGS sequence"/>
</dbReference>
<dbReference type="InterPro" id="IPR036388">
    <property type="entry name" value="WH-like_DNA-bd_sf"/>
</dbReference>
<dbReference type="PROSITE" id="PS51000">
    <property type="entry name" value="HTH_DEOR_2"/>
    <property type="match status" value="1"/>
</dbReference>
<dbReference type="EMBL" id="FMBM01000002">
    <property type="protein sequence ID" value="SCC82312.1"/>
    <property type="molecule type" value="Genomic_DNA"/>
</dbReference>
<keyword evidence="2" id="KW-0805">Transcription regulation</keyword>
<dbReference type="EMBL" id="LJSX01000005">
    <property type="protein sequence ID" value="KPQ11762.1"/>
    <property type="molecule type" value="Genomic_DNA"/>
</dbReference>
<dbReference type="AlphaFoldDB" id="A0A0N8KEM6"/>
<dbReference type="Gene3D" id="1.10.10.10">
    <property type="entry name" value="Winged helix-like DNA-binding domain superfamily/Winged helix DNA-binding domain"/>
    <property type="match status" value="1"/>
</dbReference>
<dbReference type="RefSeq" id="WP_083204630.1">
    <property type="nucleotide sequence ID" value="NZ_FMBM01000002.1"/>
</dbReference>
<sequence length="272" mass="28871">MSPSTVSSALSVSLSARQRAIHDHIARHGFATLDALAALLGVSVQTVRREVIHLDRLGLVERFHGGAGAVDKARRRDYSEKKTLAREAKQRIAQAIMVQLRANETVFLDVGTTAETLAQTLALEDMPLRVVTASLPAAIALSGARQIETHVVGGVIGGADGSLIGAGAADALSQYRFDTCVIAASGYDDAWAPTDFDLQKIFLKRLVIKRSRMALLAMDAGKFARCAPIAIAPLGSFDRLVTDTPAPAAFMEAARDQGIIVQTSLPETQGAD</sequence>
<dbReference type="STRING" id="1653334.GA0071312_3293"/>
<dbReference type="InterPro" id="IPR036390">
    <property type="entry name" value="WH_DNA-bd_sf"/>
</dbReference>
<feature type="domain" description="HTH deoR-type" evidence="4">
    <location>
        <begin position="14"/>
        <end position="69"/>
    </location>
</feature>
<dbReference type="InterPro" id="IPR037171">
    <property type="entry name" value="NagB/RpiA_transferase-like"/>
</dbReference>
<dbReference type="InterPro" id="IPR001034">
    <property type="entry name" value="DeoR_HTH"/>
</dbReference>
<dbReference type="InterPro" id="IPR050313">
    <property type="entry name" value="Carb_Metab_HTH_regulators"/>
</dbReference>
<organism evidence="5 7">
    <name type="scientific">Saliniramus fredricksonii</name>
    <dbReference type="NCBI Taxonomy" id="1653334"/>
    <lineage>
        <taxon>Bacteria</taxon>
        <taxon>Pseudomonadati</taxon>
        <taxon>Pseudomonadota</taxon>
        <taxon>Alphaproteobacteria</taxon>
        <taxon>Hyphomicrobiales</taxon>
        <taxon>Salinarimonadaceae</taxon>
        <taxon>Saliniramus</taxon>
    </lineage>
</organism>
<dbReference type="Pfam" id="PF08220">
    <property type="entry name" value="HTH_DeoR"/>
    <property type="match status" value="1"/>
</dbReference>
<evidence type="ECO:0000256" key="2">
    <source>
        <dbReference type="ARBA" id="ARBA00023015"/>
    </source>
</evidence>
<keyword evidence="3" id="KW-0804">Transcription</keyword>
<evidence type="ECO:0000256" key="3">
    <source>
        <dbReference type="ARBA" id="ARBA00023163"/>
    </source>
</evidence>
<dbReference type="GO" id="GO:0003700">
    <property type="term" value="F:DNA-binding transcription factor activity"/>
    <property type="evidence" value="ECO:0007669"/>
    <property type="project" value="InterPro"/>
</dbReference>
<accession>A0A0N8KEM6</accession>
<dbReference type="InterPro" id="IPR014036">
    <property type="entry name" value="DeoR-like_C"/>
</dbReference>
<evidence type="ECO:0000256" key="1">
    <source>
        <dbReference type="ARBA" id="ARBA00022491"/>
    </source>
</evidence>